<keyword evidence="1 2" id="KW-1015">Disulfide bond</keyword>
<dbReference type="Gene3D" id="2.60.120.290">
    <property type="entry name" value="Spermadhesin, CUB domain"/>
    <property type="match status" value="2"/>
</dbReference>
<dbReference type="Proteomes" id="UP000291343">
    <property type="component" value="Unassembled WGS sequence"/>
</dbReference>
<dbReference type="InterPro" id="IPR000859">
    <property type="entry name" value="CUB_dom"/>
</dbReference>
<evidence type="ECO:0000313" key="7">
    <source>
        <dbReference type="EMBL" id="RZF39533.1"/>
    </source>
</evidence>
<dbReference type="PROSITE" id="PS01209">
    <property type="entry name" value="LDLRA_1"/>
    <property type="match status" value="1"/>
</dbReference>
<dbReference type="AlphaFoldDB" id="A0A482X1B0"/>
<feature type="transmembrane region" description="Helical" evidence="4">
    <location>
        <begin position="900"/>
        <end position="926"/>
    </location>
</feature>
<dbReference type="InParanoid" id="A0A482X1B0"/>
<evidence type="ECO:0000256" key="5">
    <source>
        <dbReference type="SAM" id="SignalP"/>
    </source>
</evidence>
<organism evidence="7 8">
    <name type="scientific">Laodelphax striatellus</name>
    <name type="common">Small brown planthopper</name>
    <name type="synonym">Delphax striatella</name>
    <dbReference type="NCBI Taxonomy" id="195883"/>
    <lineage>
        <taxon>Eukaryota</taxon>
        <taxon>Metazoa</taxon>
        <taxon>Ecdysozoa</taxon>
        <taxon>Arthropoda</taxon>
        <taxon>Hexapoda</taxon>
        <taxon>Insecta</taxon>
        <taxon>Pterygota</taxon>
        <taxon>Neoptera</taxon>
        <taxon>Paraneoptera</taxon>
        <taxon>Hemiptera</taxon>
        <taxon>Auchenorrhyncha</taxon>
        <taxon>Fulgoroidea</taxon>
        <taxon>Delphacidae</taxon>
        <taxon>Criomorphinae</taxon>
        <taxon>Laodelphax</taxon>
    </lineage>
</organism>
<dbReference type="Pfam" id="PF25090">
    <property type="entry name" value="DUF7805"/>
    <property type="match status" value="1"/>
</dbReference>
<protein>
    <recommendedName>
        <fullName evidence="6">DUF7805 domain-containing protein</fullName>
    </recommendedName>
</protein>
<comment type="caution">
    <text evidence="7">The sequence shown here is derived from an EMBL/GenBank/DDBJ whole genome shotgun (WGS) entry which is preliminary data.</text>
</comment>
<keyword evidence="4" id="KW-1133">Transmembrane helix</keyword>
<dbReference type="InterPro" id="IPR035914">
    <property type="entry name" value="Sperma_CUB_dom_sf"/>
</dbReference>
<name>A0A482X1B0_LAOST</name>
<reference evidence="7 8" key="1">
    <citation type="journal article" date="2017" name="Gigascience">
        <title>Genome sequence of the small brown planthopper, Laodelphax striatellus.</title>
        <authorList>
            <person name="Zhu J."/>
            <person name="Jiang F."/>
            <person name="Wang X."/>
            <person name="Yang P."/>
            <person name="Bao Y."/>
            <person name="Zhao W."/>
            <person name="Wang W."/>
            <person name="Lu H."/>
            <person name="Wang Q."/>
            <person name="Cui N."/>
            <person name="Li J."/>
            <person name="Chen X."/>
            <person name="Luo L."/>
            <person name="Yu J."/>
            <person name="Kang L."/>
            <person name="Cui F."/>
        </authorList>
    </citation>
    <scope>NUCLEOTIDE SEQUENCE [LARGE SCALE GENOMIC DNA]</scope>
    <source>
        <strain evidence="7">Lst14</strain>
    </source>
</reference>
<feature type="domain" description="DUF7805" evidence="6">
    <location>
        <begin position="683"/>
        <end position="828"/>
    </location>
</feature>
<dbReference type="PROSITE" id="PS50068">
    <property type="entry name" value="LDLRA_2"/>
    <property type="match status" value="1"/>
</dbReference>
<keyword evidence="4" id="KW-0812">Transmembrane</keyword>
<feature type="region of interest" description="Disordered" evidence="3">
    <location>
        <begin position="507"/>
        <end position="532"/>
    </location>
</feature>
<dbReference type="EMBL" id="QKKF02019844">
    <property type="protein sequence ID" value="RZF39533.1"/>
    <property type="molecule type" value="Genomic_DNA"/>
</dbReference>
<dbReference type="CDD" id="cd00041">
    <property type="entry name" value="CUB"/>
    <property type="match status" value="1"/>
</dbReference>
<gene>
    <name evidence="7" type="ORF">LSTR_LSTR001054</name>
</gene>
<dbReference type="SUPFAM" id="SSF57424">
    <property type="entry name" value="LDL receptor-like module"/>
    <property type="match status" value="1"/>
</dbReference>
<sequence length="964" mass="107231">MWYVVLMLVALPLVPSCRISEFSCRNGRCVRPDAYCDGNNDCGDDSDEPRQCTVCNRTYYGEVGKTYLLSLAKPREERLPFLCHITFTANGHMHGQLVQLIFDAFHIGRFEPSALDGCPDGHMQLSELGRPFTGGSWCGLAKGFAVYYSETSTVTITLRVYHSAAPFDFKLRPLKFIRRRATSLVSGDVCRLLLVAEQPSKRTDVSDRISFEHVAIGEPLKGDLYQPPSPLLTTTGQPNSQDGTIDASLSNLNQTGMELRAWSECTGERDHLIFYDGDSTNDPVLVKYCGGDWLPRVVSRGPHMLVAFHSSPFSVPLHSESSPSPLRGFELDVDILFSDSNSLDYSRNSRKCEFWVNASHPDTEDAKGRSRGRSGDILSPRHTLPPNTTCTYRFVGQPTDHVWLYFASYSHQPLLGNSSHNCSTRLRIWDGGGSQHIADHCGSPRLCDHSSLNNATRLTRPCTAHESYITRTSQLTVQHHSDEGTALHPATFRIRYEFVDTRYVGEPWPGRKGEDPPPQPCSRVFKRSKSGHIRPPKDIFLYGRGGAKNMSCLFRIEAGQNERIKLTIYNASFGENTDCTTETDLHTGRSVCQRIRQDENGDDDSDVGATSELHVFEVPWRDVKVSRGCFCDNSSLSPSGGQPITFVSASRVFEIAFTIARFNITEDYHDVYFNARFETVRGPDCPRKQRMRGSGGEIELVSPPKAKADKYCDGLPWLVEAHENKSLFLLTWGHIMTNITKDDPLACTTKNRVLLYTGKPIRLMKVVCPAPPQDRKFAVHVFSEEWTKGEAGSGMMLQPPRPPSFLLEFIGREAGSAALSWLEISRTKSSLMQLAADYGEPAEPSNDTLDWECPHRCPELNACISSSLWCDGRSNCPSGFDEAETQCGGVGRRLLARLPAYAMLGGVATGVAACCVLAGVLVASRLRLQQKRRRRRLGKDRNTGPHRVPTEEMLLDPSSSTTSS</sequence>
<dbReference type="InterPro" id="IPR053207">
    <property type="entry name" value="Non-NMDA_GluR_Accessory"/>
</dbReference>
<dbReference type="Gene3D" id="4.10.400.10">
    <property type="entry name" value="Low-density Lipoprotein Receptor"/>
    <property type="match status" value="1"/>
</dbReference>
<evidence type="ECO:0000256" key="4">
    <source>
        <dbReference type="SAM" id="Phobius"/>
    </source>
</evidence>
<dbReference type="PANTHER" id="PTHR47537:SF8">
    <property type="entry name" value="CUB DOMAIN-CONTAINING PROTEIN"/>
    <property type="match status" value="1"/>
</dbReference>
<dbReference type="InterPro" id="IPR056707">
    <property type="entry name" value="DUF7805"/>
</dbReference>
<dbReference type="InterPro" id="IPR036055">
    <property type="entry name" value="LDL_receptor-like_sf"/>
</dbReference>
<dbReference type="PRINTS" id="PR00261">
    <property type="entry name" value="LDLRECEPTOR"/>
</dbReference>
<feature type="chain" id="PRO_5019725271" description="DUF7805 domain-containing protein" evidence="5">
    <location>
        <begin position="17"/>
        <end position="964"/>
    </location>
</feature>
<keyword evidence="8" id="KW-1185">Reference proteome</keyword>
<dbReference type="FunCoup" id="A0A482X1B0">
    <property type="interactions" value="110"/>
</dbReference>
<feature type="signal peptide" evidence="5">
    <location>
        <begin position="1"/>
        <end position="16"/>
    </location>
</feature>
<evidence type="ECO:0000313" key="8">
    <source>
        <dbReference type="Proteomes" id="UP000291343"/>
    </source>
</evidence>
<evidence type="ECO:0000256" key="3">
    <source>
        <dbReference type="SAM" id="MobiDB-lite"/>
    </source>
</evidence>
<feature type="region of interest" description="Disordered" evidence="3">
    <location>
        <begin position="932"/>
        <end position="964"/>
    </location>
</feature>
<evidence type="ECO:0000259" key="6">
    <source>
        <dbReference type="Pfam" id="PF25090"/>
    </source>
</evidence>
<feature type="region of interest" description="Disordered" evidence="3">
    <location>
        <begin position="361"/>
        <end position="382"/>
    </location>
</feature>
<dbReference type="PANTHER" id="PTHR47537">
    <property type="entry name" value="CUBILIN"/>
    <property type="match status" value="1"/>
</dbReference>
<dbReference type="OrthoDB" id="10037824at2759"/>
<keyword evidence="5" id="KW-0732">Signal</keyword>
<comment type="caution">
    <text evidence="2">Lacks conserved residue(s) required for the propagation of feature annotation.</text>
</comment>
<dbReference type="GO" id="GO:0005886">
    <property type="term" value="C:plasma membrane"/>
    <property type="evidence" value="ECO:0007669"/>
    <property type="project" value="TreeGrafter"/>
</dbReference>
<evidence type="ECO:0000256" key="1">
    <source>
        <dbReference type="ARBA" id="ARBA00023157"/>
    </source>
</evidence>
<feature type="disulfide bond" evidence="2">
    <location>
        <begin position="24"/>
        <end position="42"/>
    </location>
</feature>
<proteinExistence type="predicted"/>
<dbReference type="InterPro" id="IPR002172">
    <property type="entry name" value="LDrepeatLR_classA_rpt"/>
</dbReference>
<dbReference type="Pfam" id="PF00057">
    <property type="entry name" value="Ldl_recept_a"/>
    <property type="match status" value="1"/>
</dbReference>
<dbReference type="SMART" id="SM00192">
    <property type="entry name" value="LDLa"/>
    <property type="match status" value="2"/>
</dbReference>
<dbReference type="STRING" id="195883.A0A482X1B0"/>
<dbReference type="InterPro" id="IPR023415">
    <property type="entry name" value="LDLR_class-A_CS"/>
</dbReference>
<evidence type="ECO:0000256" key="2">
    <source>
        <dbReference type="PROSITE-ProRule" id="PRU00124"/>
    </source>
</evidence>
<dbReference type="SUPFAM" id="SSF49854">
    <property type="entry name" value="Spermadhesin, CUB domain"/>
    <property type="match status" value="2"/>
</dbReference>
<keyword evidence="4" id="KW-0472">Membrane</keyword>
<accession>A0A482X1B0</accession>
<dbReference type="CDD" id="cd00112">
    <property type="entry name" value="LDLa"/>
    <property type="match status" value="1"/>
</dbReference>
<feature type="disulfide bond" evidence="2">
    <location>
        <begin position="17"/>
        <end position="29"/>
    </location>
</feature>